<dbReference type="InterPro" id="IPR015422">
    <property type="entry name" value="PyrdxlP-dep_Trfase_small"/>
</dbReference>
<evidence type="ECO:0000313" key="5">
    <source>
        <dbReference type="EMBL" id="NKY49033.1"/>
    </source>
</evidence>
<dbReference type="SUPFAM" id="SSF53383">
    <property type="entry name" value="PLP-dependent transferases"/>
    <property type="match status" value="1"/>
</dbReference>
<dbReference type="InterPro" id="IPR004839">
    <property type="entry name" value="Aminotransferase_I/II_large"/>
</dbReference>
<proteinExistence type="predicted"/>
<dbReference type="InterPro" id="IPR019880">
    <property type="entry name" value="OxyQ"/>
</dbReference>
<dbReference type="Gene3D" id="3.40.640.10">
    <property type="entry name" value="Type I PLP-dependent aspartate aminotransferase-like (Major domain)"/>
    <property type="match status" value="1"/>
</dbReference>
<dbReference type="GO" id="GO:0030170">
    <property type="term" value="F:pyridoxal phosphate binding"/>
    <property type="evidence" value="ECO:0007669"/>
    <property type="project" value="InterPro"/>
</dbReference>
<dbReference type="CDD" id="cd00609">
    <property type="entry name" value="AAT_like"/>
    <property type="match status" value="1"/>
</dbReference>
<dbReference type="InterPro" id="IPR050881">
    <property type="entry name" value="LL-DAP_aminotransferase"/>
</dbReference>
<protein>
    <submittedName>
        <fullName evidence="5">Succinyldiaminopimelate transaminase</fullName>
        <ecNumber evidence="5">2.6.1.17</ecNumber>
    </submittedName>
</protein>
<reference evidence="5 6" key="1">
    <citation type="submission" date="2020-04" db="EMBL/GenBank/DDBJ databases">
        <title>MicrobeNet Type strains.</title>
        <authorList>
            <person name="Nicholson A.C."/>
        </authorList>
    </citation>
    <scope>NUCLEOTIDE SEQUENCE [LARGE SCALE GENOMIC DNA]</scope>
    <source>
        <strain evidence="5 6">JCM 12354</strain>
    </source>
</reference>
<dbReference type="EC" id="2.6.1.17" evidence="5"/>
<dbReference type="NCBIfam" id="TIGR03539">
    <property type="entry name" value="DapC_actino"/>
    <property type="match status" value="1"/>
</dbReference>
<dbReference type="EMBL" id="JAAXOP010000001">
    <property type="protein sequence ID" value="NKY49033.1"/>
    <property type="molecule type" value="Genomic_DNA"/>
</dbReference>
<keyword evidence="6" id="KW-1185">Reference proteome</keyword>
<comment type="caution">
    <text evidence="5">The sequence shown here is derived from an EMBL/GenBank/DDBJ whole genome shotgun (WGS) entry which is preliminary data.</text>
</comment>
<evidence type="ECO:0000313" key="6">
    <source>
        <dbReference type="Proteomes" id="UP000565711"/>
    </source>
</evidence>
<name>A0A846XPQ4_9NOCA</name>
<sequence length="417" mass="44988">MERLHQRQCRLLRRSRLARRCHQGRQDRFRSAVDRSAAADGERVGSASVIRDRVRVSSLLPDFPWDTIAGAKAQAAAHPDGLVDLSVGTPVDPVDPLIRAALTSVAEVPGYPTTYGTSELREAAVAAVARRFGMTGLGPDAVLPVIGTKELIAGLPRLLGLGASDLVVIPEVAYPTYEVGALLAGTRMLRADGMTRLGPESPALIFLNSPSNPTGRVLGVDHLRKVVSFARERGAIVASDECYLGLTWGAEAVSILDPRVSDGDHTGLLAIHSLSKTSNLASYRAGFVTGDGELIRELLEVRKHAGMMVPFPIQAAMTAALADDEHETVQRERYRARRTVLRKALEHSGFRIDHSEAGLYLWSTRGENCRTTLDWLAERGILAAPGDFYGPTGTEHVRIALTATDERIAAAAARLTT</sequence>
<dbReference type="PANTHER" id="PTHR42832:SF3">
    <property type="entry name" value="L-GLUTAMINE--4-(METHYLSULFANYL)-2-OXOBUTANOATE AMINOTRANSFERASE"/>
    <property type="match status" value="1"/>
</dbReference>
<dbReference type="Pfam" id="PF00155">
    <property type="entry name" value="Aminotran_1_2"/>
    <property type="match status" value="1"/>
</dbReference>
<dbReference type="InterPro" id="IPR015421">
    <property type="entry name" value="PyrdxlP-dep_Trfase_major"/>
</dbReference>
<evidence type="ECO:0000256" key="1">
    <source>
        <dbReference type="ARBA" id="ARBA00001933"/>
    </source>
</evidence>
<keyword evidence="2 5" id="KW-0032">Aminotransferase</keyword>
<dbReference type="AlphaFoldDB" id="A0A846XPQ4"/>
<dbReference type="InterPro" id="IPR015424">
    <property type="entry name" value="PyrdxlP-dep_Trfase"/>
</dbReference>
<evidence type="ECO:0000259" key="4">
    <source>
        <dbReference type="Pfam" id="PF00155"/>
    </source>
</evidence>
<comment type="cofactor">
    <cofactor evidence="1">
        <name>pyridoxal 5'-phosphate</name>
        <dbReference type="ChEBI" id="CHEBI:597326"/>
    </cofactor>
</comment>
<organism evidence="5 6">
    <name type="scientific">Nocardia vermiculata</name>
    <dbReference type="NCBI Taxonomy" id="257274"/>
    <lineage>
        <taxon>Bacteria</taxon>
        <taxon>Bacillati</taxon>
        <taxon>Actinomycetota</taxon>
        <taxon>Actinomycetes</taxon>
        <taxon>Mycobacteriales</taxon>
        <taxon>Nocardiaceae</taxon>
        <taxon>Nocardia</taxon>
    </lineage>
</organism>
<dbReference type="Gene3D" id="3.90.1150.10">
    <property type="entry name" value="Aspartate Aminotransferase, domain 1"/>
    <property type="match status" value="1"/>
</dbReference>
<dbReference type="PANTHER" id="PTHR42832">
    <property type="entry name" value="AMINO ACID AMINOTRANSFERASE"/>
    <property type="match status" value="1"/>
</dbReference>
<dbReference type="Proteomes" id="UP000565711">
    <property type="component" value="Unassembled WGS sequence"/>
</dbReference>
<evidence type="ECO:0000256" key="3">
    <source>
        <dbReference type="ARBA" id="ARBA00022679"/>
    </source>
</evidence>
<dbReference type="GO" id="GO:0009016">
    <property type="term" value="F:succinyldiaminopimelate transaminase activity"/>
    <property type="evidence" value="ECO:0007669"/>
    <property type="project" value="UniProtKB-EC"/>
</dbReference>
<feature type="domain" description="Aminotransferase class I/classII large" evidence="4">
    <location>
        <begin position="83"/>
        <end position="415"/>
    </location>
</feature>
<evidence type="ECO:0000256" key="2">
    <source>
        <dbReference type="ARBA" id="ARBA00022576"/>
    </source>
</evidence>
<gene>
    <name evidence="5" type="primary">dapC</name>
    <name evidence="5" type="ORF">HGA08_02260</name>
</gene>
<keyword evidence="3 5" id="KW-0808">Transferase</keyword>
<accession>A0A846XPQ4</accession>